<evidence type="ECO:0000313" key="4">
    <source>
        <dbReference type="EMBL" id="RXK56331.1"/>
    </source>
</evidence>
<dbReference type="Pfam" id="PF13202">
    <property type="entry name" value="EF-hand_5"/>
    <property type="match status" value="2"/>
</dbReference>
<evidence type="ECO:0000256" key="1">
    <source>
        <dbReference type="SAM" id="MobiDB-lite"/>
    </source>
</evidence>
<evidence type="ECO:0000313" key="5">
    <source>
        <dbReference type="Proteomes" id="UP000290218"/>
    </source>
</evidence>
<dbReference type="AlphaFoldDB" id="A0A4Q1CBM5"/>
<evidence type="ECO:0000259" key="3">
    <source>
        <dbReference type="PROSITE" id="PS50222"/>
    </source>
</evidence>
<feature type="signal peptide" evidence="2">
    <location>
        <begin position="1"/>
        <end position="23"/>
    </location>
</feature>
<feature type="region of interest" description="Disordered" evidence="1">
    <location>
        <begin position="25"/>
        <end position="108"/>
    </location>
</feature>
<dbReference type="SUPFAM" id="SSF47473">
    <property type="entry name" value="EF-hand"/>
    <property type="match status" value="1"/>
</dbReference>
<name>A0A4Q1CBM5_9BACT</name>
<feature type="domain" description="EF-hand" evidence="3">
    <location>
        <begin position="61"/>
        <end position="96"/>
    </location>
</feature>
<dbReference type="InterPro" id="IPR018247">
    <property type="entry name" value="EF_Hand_1_Ca_BS"/>
</dbReference>
<dbReference type="EMBL" id="SDHX01000001">
    <property type="protein sequence ID" value="RXK56331.1"/>
    <property type="molecule type" value="Genomic_DNA"/>
</dbReference>
<dbReference type="InterPro" id="IPR011992">
    <property type="entry name" value="EF-hand-dom_pair"/>
</dbReference>
<sequence length="108" mass="11650">MKSLTIKATYLIVILLAAPFAFGAEAGKPKQGQGGPFANADTNKDGKLDPAEFAAMNKQNPNPDAAKKRFARLDVDKDGFLSADELRSGRKQGEKKRDKAERGDKSAQ</sequence>
<dbReference type="Proteomes" id="UP000290218">
    <property type="component" value="Unassembled WGS sequence"/>
</dbReference>
<dbReference type="Gene3D" id="1.10.238.10">
    <property type="entry name" value="EF-hand"/>
    <property type="match status" value="1"/>
</dbReference>
<dbReference type="InterPro" id="IPR002048">
    <property type="entry name" value="EF_hand_dom"/>
</dbReference>
<dbReference type="PROSITE" id="PS00018">
    <property type="entry name" value="EF_HAND_1"/>
    <property type="match status" value="1"/>
</dbReference>
<dbReference type="PROSITE" id="PS50222">
    <property type="entry name" value="EF_HAND_2"/>
    <property type="match status" value="1"/>
</dbReference>
<proteinExistence type="predicted"/>
<dbReference type="GO" id="GO:0005509">
    <property type="term" value="F:calcium ion binding"/>
    <property type="evidence" value="ECO:0007669"/>
    <property type="project" value="InterPro"/>
</dbReference>
<protein>
    <recommendedName>
        <fullName evidence="3">EF-hand domain-containing protein</fullName>
    </recommendedName>
</protein>
<accession>A0A4Q1CBM5</accession>
<evidence type="ECO:0000256" key="2">
    <source>
        <dbReference type="SAM" id="SignalP"/>
    </source>
</evidence>
<dbReference type="RefSeq" id="WP_129047699.1">
    <property type="nucleotide sequence ID" value="NZ_SDHX01000001.1"/>
</dbReference>
<feature type="chain" id="PRO_5020240611" description="EF-hand domain-containing protein" evidence="2">
    <location>
        <begin position="24"/>
        <end position="108"/>
    </location>
</feature>
<keyword evidence="2" id="KW-0732">Signal</keyword>
<dbReference type="OrthoDB" id="451568at2"/>
<comment type="caution">
    <text evidence="4">The sequence shown here is derived from an EMBL/GenBank/DDBJ whole genome shotgun (WGS) entry which is preliminary data.</text>
</comment>
<feature type="compositionally biased region" description="Basic and acidic residues" evidence="1">
    <location>
        <begin position="65"/>
        <end position="108"/>
    </location>
</feature>
<reference evidence="4 5" key="1">
    <citation type="submission" date="2019-01" db="EMBL/GenBank/DDBJ databases">
        <title>Lacunisphaera sp. strain TWA-58.</title>
        <authorList>
            <person name="Chen W.-M."/>
        </authorList>
    </citation>
    <scope>NUCLEOTIDE SEQUENCE [LARGE SCALE GENOMIC DNA]</scope>
    <source>
        <strain evidence="4 5">TWA-58</strain>
    </source>
</reference>
<gene>
    <name evidence="4" type="ORF">ESB00_10800</name>
</gene>
<organism evidence="4 5">
    <name type="scientific">Oleiharenicola lentus</name>
    <dbReference type="NCBI Taxonomy" id="2508720"/>
    <lineage>
        <taxon>Bacteria</taxon>
        <taxon>Pseudomonadati</taxon>
        <taxon>Verrucomicrobiota</taxon>
        <taxon>Opitutia</taxon>
        <taxon>Opitutales</taxon>
        <taxon>Opitutaceae</taxon>
        <taxon>Oleiharenicola</taxon>
    </lineage>
</organism>
<keyword evidence="5" id="KW-1185">Reference proteome</keyword>